<organism evidence="1 2">
    <name type="scientific">Cichorium intybus</name>
    <name type="common">Chicory</name>
    <dbReference type="NCBI Taxonomy" id="13427"/>
    <lineage>
        <taxon>Eukaryota</taxon>
        <taxon>Viridiplantae</taxon>
        <taxon>Streptophyta</taxon>
        <taxon>Embryophyta</taxon>
        <taxon>Tracheophyta</taxon>
        <taxon>Spermatophyta</taxon>
        <taxon>Magnoliopsida</taxon>
        <taxon>eudicotyledons</taxon>
        <taxon>Gunneridae</taxon>
        <taxon>Pentapetalae</taxon>
        <taxon>asterids</taxon>
        <taxon>campanulids</taxon>
        <taxon>Asterales</taxon>
        <taxon>Asteraceae</taxon>
        <taxon>Cichorioideae</taxon>
        <taxon>Cichorieae</taxon>
        <taxon>Cichoriinae</taxon>
        <taxon>Cichorium</taxon>
    </lineage>
</organism>
<reference evidence="2" key="1">
    <citation type="journal article" date="2022" name="Mol. Ecol. Resour.">
        <title>The genomes of chicory, endive, great burdock and yacon provide insights into Asteraceae palaeo-polyploidization history and plant inulin production.</title>
        <authorList>
            <person name="Fan W."/>
            <person name="Wang S."/>
            <person name="Wang H."/>
            <person name="Wang A."/>
            <person name="Jiang F."/>
            <person name="Liu H."/>
            <person name="Zhao H."/>
            <person name="Xu D."/>
            <person name="Zhang Y."/>
        </authorList>
    </citation>
    <scope>NUCLEOTIDE SEQUENCE [LARGE SCALE GENOMIC DNA]</scope>
    <source>
        <strain evidence="2">cv. Punajuju</strain>
    </source>
</reference>
<dbReference type="Proteomes" id="UP001055811">
    <property type="component" value="Linkage Group LG07"/>
</dbReference>
<proteinExistence type="predicted"/>
<evidence type="ECO:0000313" key="1">
    <source>
        <dbReference type="EMBL" id="KAI3710978.1"/>
    </source>
</evidence>
<accession>A0ACB9AMP1</accession>
<reference evidence="1 2" key="2">
    <citation type="journal article" date="2022" name="Mol. Ecol. Resour.">
        <title>The genomes of chicory, endive, great burdock and yacon provide insights into Asteraceae paleo-polyploidization history and plant inulin production.</title>
        <authorList>
            <person name="Fan W."/>
            <person name="Wang S."/>
            <person name="Wang H."/>
            <person name="Wang A."/>
            <person name="Jiang F."/>
            <person name="Liu H."/>
            <person name="Zhao H."/>
            <person name="Xu D."/>
            <person name="Zhang Y."/>
        </authorList>
    </citation>
    <scope>NUCLEOTIDE SEQUENCE [LARGE SCALE GENOMIC DNA]</scope>
    <source>
        <strain evidence="2">cv. Punajuju</strain>
        <tissue evidence="1">Leaves</tissue>
    </source>
</reference>
<sequence length="70" mass="7627">MNQDNQSISRIEKLITGVLEEEAKKIASTYSDIPTATSEDVDIAVKAGRRALKRNGGKDWSTATGAYRAK</sequence>
<dbReference type="EMBL" id="CM042015">
    <property type="protein sequence ID" value="KAI3710978.1"/>
    <property type="molecule type" value="Genomic_DNA"/>
</dbReference>
<keyword evidence="2" id="KW-1185">Reference proteome</keyword>
<protein>
    <submittedName>
        <fullName evidence="1">Uncharacterized protein</fullName>
    </submittedName>
</protein>
<comment type="caution">
    <text evidence="1">The sequence shown here is derived from an EMBL/GenBank/DDBJ whole genome shotgun (WGS) entry which is preliminary data.</text>
</comment>
<name>A0ACB9AMP1_CICIN</name>
<evidence type="ECO:0000313" key="2">
    <source>
        <dbReference type="Proteomes" id="UP001055811"/>
    </source>
</evidence>
<gene>
    <name evidence="1" type="ORF">L2E82_40778</name>
</gene>